<organism evidence="1 2">
    <name type="scientific">Lentibacillus salicampi</name>
    <dbReference type="NCBI Taxonomy" id="175306"/>
    <lineage>
        <taxon>Bacteria</taxon>
        <taxon>Bacillati</taxon>
        <taxon>Bacillota</taxon>
        <taxon>Bacilli</taxon>
        <taxon>Bacillales</taxon>
        <taxon>Bacillaceae</taxon>
        <taxon>Lentibacillus</taxon>
    </lineage>
</organism>
<dbReference type="RefSeq" id="WP_135111049.1">
    <property type="nucleotide sequence ID" value="NZ_SRHY01000036.1"/>
</dbReference>
<reference evidence="1 2" key="1">
    <citation type="submission" date="2019-03" db="EMBL/GenBank/DDBJ databases">
        <title>Genome sequence of Lentibacillus salicampi ATCC BAA-719.</title>
        <authorList>
            <person name="Maclea K.S."/>
            <person name="Simoes Junior M."/>
        </authorList>
    </citation>
    <scope>NUCLEOTIDE SEQUENCE [LARGE SCALE GENOMIC DNA]</scope>
    <source>
        <strain evidence="1 2">ATCC BAA-719</strain>
    </source>
</reference>
<dbReference type="EMBL" id="SRHY01000036">
    <property type="protein sequence ID" value="TFJ91898.1"/>
    <property type="molecule type" value="Genomic_DNA"/>
</dbReference>
<proteinExistence type="predicted"/>
<protein>
    <submittedName>
        <fullName evidence="1">Uncharacterized protein</fullName>
    </submittedName>
</protein>
<keyword evidence="2" id="KW-1185">Reference proteome</keyword>
<evidence type="ECO:0000313" key="2">
    <source>
        <dbReference type="Proteomes" id="UP000298484"/>
    </source>
</evidence>
<comment type="caution">
    <text evidence="1">The sequence shown here is derived from an EMBL/GenBank/DDBJ whole genome shotgun (WGS) entry which is preliminary data.</text>
</comment>
<dbReference type="Proteomes" id="UP000298484">
    <property type="component" value="Unassembled WGS sequence"/>
</dbReference>
<gene>
    <name evidence="1" type="ORF">E4U82_15375</name>
</gene>
<dbReference type="OrthoDB" id="2967280at2"/>
<evidence type="ECO:0000313" key="1">
    <source>
        <dbReference type="EMBL" id="TFJ91898.1"/>
    </source>
</evidence>
<name>A0A4Y9A7X6_9BACI</name>
<accession>A0A4Y9A7X6</accession>
<dbReference type="AlphaFoldDB" id="A0A4Y9A7X6"/>
<sequence>MVIELLYELFTETSPFYLYLSMVLSAMAAIKLIQFDHLHEFTGHGHVYKRKTHAIQIHSAPIQEPIGEATEIMDWIVKMAKRIDAPDDDKDDHAFSFFKPMMKKRGGQLWNDNLCSLSRKNIA</sequence>